<keyword evidence="1" id="KW-1133">Transmembrane helix</keyword>
<protein>
    <submittedName>
        <fullName evidence="2">Uncharacterized protein</fullName>
    </submittedName>
</protein>
<evidence type="ECO:0000313" key="3">
    <source>
        <dbReference type="Proteomes" id="UP000215999"/>
    </source>
</evidence>
<comment type="caution">
    <text evidence="2">The sequence shown here is derived from an EMBL/GenBank/DDBJ whole genome shotgun (WGS) entry which is preliminary data.</text>
</comment>
<keyword evidence="1" id="KW-0812">Transmembrane</keyword>
<organism evidence="2 3">
    <name type="scientific">Photobacterium sanguinicancri</name>
    <dbReference type="NCBI Taxonomy" id="875932"/>
    <lineage>
        <taxon>Bacteria</taxon>
        <taxon>Pseudomonadati</taxon>
        <taxon>Pseudomonadota</taxon>
        <taxon>Gammaproteobacteria</taxon>
        <taxon>Vibrionales</taxon>
        <taxon>Vibrionaceae</taxon>
        <taxon>Photobacterium</taxon>
    </lineage>
</organism>
<accession>A0ABX4FXZ7</accession>
<keyword evidence="1" id="KW-0472">Membrane</keyword>
<dbReference type="EMBL" id="NOIF01000065">
    <property type="protein sequence ID" value="OZS43763.1"/>
    <property type="molecule type" value="Genomic_DNA"/>
</dbReference>
<reference evidence="2 3" key="1">
    <citation type="journal article" date="2016" name="Antonie Van Leeuwenhoek">
        <title>Photobacterium sanguinicancri sp. nov. isolated from marine animals.</title>
        <authorList>
            <person name="Gomez-Gil B."/>
            <person name="Roque A."/>
            <person name="Rotllant G."/>
            <person name="Romalde J.L."/>
            <person name="Doce A."/>
            <person name="Eggermont M."/>
            <person name="Defoirdt T."/>
        </authorList>
    </citation>
    <scope>NUCLEOTIDE SEQUENCE [LARGE SCALE GENOMIC DNA]</scope>
    <source>
        <strain evidence="2 3">CAIM 1827</strain>
    </source>
</reference>
<keyword evidence="3" id="KW-1185">Reference proteome</keyword>
<gene>
    <name evidence="2" type="ORF">ASV53_11605</name>
</gene>
<proteinExistence type="predicted"/>
<sequence>MVNLNCDVKVKKKPAPDWGAGFSDNSCTYQRAPTPMVLVIIIVVIVLNTFFIMTKSRSQYAGLLNVYRTFGDESTNFYFF</sequence>
<evidence type="ECO:0000313" key="2">
    <source>
        <dbReference type="EMBL" id="OZS43763.1"/>
    </source>
</evidence>
<dbReference type="Proteomes" id="UP000215999">
    <property type="component" value="Unassembled WGS sequence"/>
</dbReference>
<evidence type="ECO:0000256" key="1">
    <source>
        <dbReference type="SAM" id="Phobius"/>
    </source>
</evidence>
<feature type="transmembrane region" description="Helical" evidence="1">
    <location>
        <begin position="32"/>
        <end position="53"/>
    </location>
</feature>
<name>A0ABX4FXZ7_9GAMM</name>